<dbReference type="PANTHER" id="PTHR33653:SF1">
    <property type="entry name" value="RIBONUCLEASE VAPC2"/>
    <property type="match status" value="1"/>
</dbReference>
<keyword evidence="6 8" id="KW-0460">Magnesium</keyword>
<dbReference type="Pfam" id="PF01850">
    <property type="entry name" value="PIN"/>
    <property type="match status" value="1"/>
</dbReference>
<dbReference type="GO" id="GO:0004540">
    <property type="term" value="F:RNA nuclease activity"/>
    <property type="evidence" value="ECO:0007669"/>
    <property type="project" value="InterPro"/>
</dbReference>
<keyword evidence="5 8" id="KW-0378">Hydrolase</keyword>
<evidence type="ECO:0000313" key="10">
    <source>
        <dbReference type="EMBL" id="MBC8209013.1"/>
    </source>
</evidence>
<comment type="caution">
    <text evidence="10">The sequence shown here is derived from an EMBL/GenBank/DDBJ whole genome shotgun (WGS) entry which is preliminary data.</text>
</comment>
<evidence type="ECO:0000256" key="6">
    <source>
        <dbReference type="ARBA" id="ARBA00022842"/>
    </source>
</evidence>
<keyword evidence="2 8" id="KW-1277">Toxin-antitoxin system</keyword>
<comment type="cofactor">
    <cofactor evidence="1 8">
        <name>Mg(2+)</name>
        <dbReference type="ChEBI" id="CHEBI:18420"/>
    </cofactor>
</comment>
<dbReference type="AlphaFoldDB" id="A0A8J6N739"/>
<dbReference type="GO" id="GO:0016787">
    <property type="term" value="F:hydrolase activity"/>
    <property type="evidence" value="ECO:0007669"/>
    <property type="project" value="UniProtKB-KW"/>
</dbReference>
<dbReference type="SUPFAM" id="SSF88723">
    <property type="entry name" value="PIN domain-like"/>
    <property type="match status" value="1"/>
</dbReference>
<sequence>MNRILIDTNIYSNALRGREDITAILQQVAHIGICAISIGELLSGFQGGGQIEKNRKELRFFLDSPRVHLYSIDEETAEFYSTTLNQLRKNGTPIPTNDIWIAATAFQHGLQLFTLDKHFSYIDGLSLRKQA</sequence>
<accession>A0A8J6N739</accession>
<dbReference type="Gene3D" id="3.40.50.1010">
    <property type="entry name" value="5'-nuclease"/>
    <property type="match status" value="1"/>
</dbReference>
<comment type="similarity">
    <text evidence="7 8">Belongs to the PINc/VapC protein family.</text>
</comment>
<dbReference type="EC" id="3.1.-.-" evidence="8"/>
<protein>
    <recommendedName>
        <fullName evidence="8">Ribonuclease VapC</fullName>
        <shortName evidence="8">RNase VapC</shortName>
        <ecNumber evidence="8">3.1.-.-</ecNumber>
    </recommendedName>
    <alternativeName>
        <fullName evidence="8">Toxin VapC</fullName>
    </alternativeName>
</protein>
<gene>
    <name evidence="8" type="primary">vapC</name>
    <name evidence="10" type="ORF">H8E79_07590</name>
</gene>
<dbReference type="HAMAP" id="MF_00265">
    <property type="entry name" value="VapC_Nob1"/>
    <property type="match status" value="1"/>
</dbReference>
<reference evidence="10 11" key="1">
    <citation type="submission" date="2020-08" db="EMBL/GenBank/DDBJ databases">
        <title>Bridging the membrane lipid divide: bacteria of the FCB group superphylum have the potential to synthesize archaeal ether lipids.</title>
        <authorList>
            <person name="Villanueva L."/>
            <person name="Von Meijenfeldt F.A.B."/>
            <person name="Westbye A.B."/>
            <person name="Yadav S."/>
            <person name="Hopmans E.C."/>
            <person name="Dutilh B.E."/>
            <person name="Sinninghe Damste J.S."/>
        </authorList>
    </citation>
    <scope>NUCLEOTIDE SEQUENCE [LARGE SCALE GENOMIC DNA]</scope>
    <source>
        <strain evidence="10">NIOZ-UU81</strain>
    </source>
</reference>
<organism evidence="10 11">
    <name type="scientific">Candidatus Desulfatifera sulfidica</name>
    <dbReference type="NCBI Taxonomy" id="2841691"/>
    <lineage>
        <taxon>Bacteria</taxon>
        <taxon>Pseudomonadati</taxon>
        <taxon>Thermodesulfobacteriota</taxon>
        <taxon>Desulfobulbia</taxon>
        <taxon>Desulfobulbales</taxon>
        <taxon>Desulfobulbaceae</taxon>
        <taxon>Candidatus Desulfatifera</taxon>
    </lineage>
</organism>
<evidence type="ECO:0000256" key="5">
    <source>
        <dbReference type="ARBA" id="ARBA00022801"/>
    </source>
</evidence>
<dbReference type="GO" id="GO:0000287">
    <property type="term" value="F:magnesium ion binding"/>
    <property type="evidence" value="ECO:0007669"/>
    <property type="project" value="UniProtKB-UniRule"/>
</dbReference>
<keyword evidence="4 8" id="KW-0479">Metal-binding</keyword>
<dbReference type="InterPro" id="IPR029060">
    <property type="entry name" value="PIN-like_dom_sf"/>
</dbReference>
<dbReference type="EMBL" id="JACNLK010000070">
    <property type="protein sequence ID" value="MBC8209013.1"/>
    <property type="molecule type" value="Genomic_DNA"/>
</dbReference>
<dbReference type="InterPro" id="IPR002716">
    <property type="entry name" value="PIN_dom"/>
</dbReference>
<evidence type="ECO:0000256" key="7">
    <source>
        <dbReference type="ARBA" id="ARBA00038093"/>
    </source>
</evidence>
<evidence type="ECO:0000256" key="2">
    <source>
        <dbReference type="ARBA" id="ARBA00022649"/>
    </source>
</evidence>
<evidence type="ECO:0000259" key="9">
    <source>
        <dbReference type="Pfam" id="PF01850"/>
    </source>
</evidence>
<dbReference type="InterPro" id="IPR050556">
    <property type="entry name" value="Type_II_TA_system_RNase"/>
</dbReference>
<name>A0A8J6N739_9BACT</name>
<keyword evidence="3 8" id="KW-0540">Nuclease</keyword>
<feature type="binding site" evidence="8">
    <location>
        <position position="7"/>
    </location>
    <ligand>
        <name>Mg(2+)</name>
        <dbReference type="ChEBI" id="CHEBI:18420"/>
    </ligand>
</feature>
<dbReference type="InterPro" id="IPR022907">
    <property type="entry name" value="VapC_family"/>
</dbReference>
<dbReference type="GO" id="GO:0090729">
    <property type="term" value="F:toxin activity"/>
    <property type="evidence" value="ECO:0007669"/>
    <property type="project" value="UniProtKB-KW"/>
</dbReference>
<evidence type="ECO:0000256" key="8">
    <source>
        <dbReference type="HAMAP-Rule" id="MF_00265"/>
    </source>
</evidence>
<evidence type="ECO:0000256" key="4">
    <source>
        <dbReference type="ARBA" id="ARBA00022723"/>
    </source>
</evidence>
<feature type="domain" description="PIN" evidence="9">
    <location>
        <begin position="4"/>
        <end position="124"/>
    </location>
</feature>
<keyword evidence="8" id="KW-0800">Toxin</keyword>
<evidence type="ECO:0000256" key="1">
    <source>
        <dbReference type="ARBA" id="ARBA00001946"/>
    </source>
</evidence>
<proteinExistence type="inferred from homology"/>
<evidence type="ECO:0000313" key="11">
    <source>
        <dbReference type="Proteomes" id="UP000599024"/>
    </source>
</evidence>
<dbReference type="CDD" id="cd18753">
    <property type="entry name" value="PIN_VapC4-5_FitB-like"/>
    <property type="match status" value="1"/>
</dbReference>
<feature type="binding site" evidence="8">
    <location>
        <position position="98"/>
    </location>
    <ligand>
        <name>Mg(2+)</name>
        <dbReference type="ChEBI" id="CHEBI:18420"/>
    </ligand>
</feature>
<dbReference type="PANTHER" id="PTHR33653">
    <property type="entry name" value="RIBONUCLEASE VAPC2"/>
    <property type="match status" value="1"/>
</dbReference>
<dbReference type="Proteomes" id="UP000599024">
    <property type="component" value="Unassembled WGS sequence"/>
</dbReference>
<evidence type="ECO:0000256" key="3">
    <source>
        <dbReference type="ARBA" id="ARBA00022722"/>
    </source>
</evidence>
<comment type="function">
    <text evidence="8">Toxic component of a toxin-antitoxin (TA) system. An RNase.</text>
</comment>